<name>A0A7Z0WIJ1_9PSEU</name>
<evidence type="ECO:0000256" key="1">
    <source>
        <dbReference type="SAM" id="MobiDB-lite"/>
    </source>
</evidence>
<feature type="chain" id="PRO_5031403589" description="DUF4352 domain-containing protein" evidence="2">
    <location>
        <begin position="24"/>
        <end position="184"/>
    </location>
</feature>
<accession>A0A7Z0WIJ1</accession>
<feature type="signal peptide" evidence="2">
    <location>
        <begin position="1"/>
        <end position="23"/>
    </location>
</feature>
<feature type="compositionally biased region" description="Acidic residues" evidence="1">
    <location>
        <begin position="28"/>
        <end position="40"/>
    </location>
</feature>
<reference evidence="3 4" key="1">
    <citation type="submission" date="2016-12" db="EMBL/GenBank/DDBJ databases">
        <title>The draft genome sequence of Actinophytocola xinjiangensis.</title>
        <authorList>
            <person name="Wang W."/>
            <person name="Yuan L."/>
        </authorList>
    </citation>
    <scope>NUCLEOTIDE SEQUENCE [LARGE SCALE GENOMIC DNA]</scope>
    <source>
        <strain evidence="3 4">CGMCC 4.4663</strain>
    </source>
</reference>
<dbReference type="Proteomes" id="UP000185696">
    <property type="component" value="Unassembled WGS sequence"/>
</dbReference>
<dbReference type="EMBL" id="MSIF01000015">
    <property type="protein sequence ID" value="OLF07501.1"/>
    <property type="molecule type" value="Genomic_DNA"/>
</dbReference>
<protein>
    <recommendedName>
        <fullName evidence="5">DUF4352 domain-containing protein</fullName>
    </recommendedName>
</protein>
<keyword evidence="4" id="KW-1185">Reference proteome</keyword>
<gene>
    <name evidence="3" type="ORF">BLA60_26600</name>
</gene>
<evidence type="ECO:0000313" key="4">
    <source>
        <dbReference type="Proteomes" id="UP000185696"/>
    </source>
</evidence>
<keyword evidence="2" id="KW-0732">Signal</keyword>
<evidence type="ECO:0008006" key="5">
    <source>
        <dbReference type="Google" id="ProtNLM"/>
    </source>
</evidence>
<feature type="region of interest" description="Disordered" evidence="1">
    <location>
        <begin position="24"/>
        <end position="52"/>
    </location>
</feature>
<dbReference type="AlphaFoldDB" id="A0A7Z0WIJ1"/>
<organism evidence="3 4">
    <name type="scientific">Actinophytocola xinjiangensis</name>
    <dbReference type="NCBI Taxonomy" id="485602"/>
    <lineage>
        <taxon>Bacteria</taxon>
        <taxon>Bacillati</taxon>
        <taxon>Actinomycetota</taxon>
        <taxon>Actinomycetes</taxon>
        <taxon>Pseudonocardiales</taxon>
        <taxon>Pseudonocardiaceae</taxon>
    </lineage>
</organism>
<evidence type="ECO:0000256" key="2">
    <source>
        <dbReference type="SAM" id="SignalP"/>
    </source>
</evidence>
<proteinExistence type="predicted"/>
<evidence type="ECO:0000313" key="3">
    <source>
        <dbReference type="EMBL" id="OLF07501.1"/>
    </source>
</evidence>
<sequence length="184" mass="19066">MNHIVHTLAAGVAAMTLLGTACSAPSTELEESPVDLEESPADLSNDATGQPETDLSLAFGEAYQNQRGTVTVSAPEPYLPSDTAAMSPDSQRAIIVTVTASNTTSEVFSAYEWTVGVTADGQTGEEVVDYGTSGGPTDPPDILPGKTGSWRVALGLPAAEPAEIIVSVSMTWDTAESIYWEGTG</sequence>
<comment type="caution">
    <text evidence="3">The sequence shown here is derived from an EMBL/GenBank/DDBJ whole genome shotgun (WGS) entry which is preliminary data.</text>
</comment>